<dbReference type="FunFam" id="3.50.50.60:FF:000169">
    <property type="entry name" value="Flavin-containing monooxygenase"/>
    <property type="match status" value="1"/>
</dbReference>
<name>A0AAD5ZZN9_9POAL</name>
<evidence type="ECO:0000313" key="7">
    <source>
        <dbReference type="Proteomes" id="UP001210211"/>
    </source>
</evidence>
<evidence type="ECO:0000256" key="3">
    <source>
        <dbReference type="ARBA" id="ARBA00022827"/>
    </source>
</evidence>
<dbReference type="InterPro" id="IPR050346">
    <property type="entry name" value="FMO-like"/>
</dbReference>
<protein>
    <recommendedName>
        <fullName evidence="5">Flavin-containing monooxygenase</fullName>
        <ecNumber evidence="5">1.-.-.-</ecNumber>
    </recommendedName>
</protein>
<evidence type="ECO:0000256" key="5">
    <source>
        <dbReference type="RuleBase" id="RU361177"/>
    </source>
</evidence>
<keyword evidence="4 5" id="KW-0560">Oxidoreductase</keyword>
<dbReference type="EMBL" id="JAMRDG010000001">
    <property type="protein sequence ID" value="KAJ3706793.1"/>
    <property type="molecule type" value="Genomic_DNA"/>
</dbReference>
<sequence>MVPDHSFSQGIASGVVSILPPKFYDYVAKGSIILKNAKTFTFCKQGVTFEGYNEPLEADIVIYATGFKGDKKLQDIFQSPLLASIVAGSTETTVPLYREIVHPRIPQLAVIGYSESLSNLFISELRSKWVAEFLDGGFSLPAIKLMEENVMEWERYMKRYAKDYYRRSCLNTINTWYTDQLCRDMRCNPRRKNGFLADLFLPYGPEDYTNLQPNRK</sequence>
<dbReference type="Proteomes" id="UP001210211">
    <property type="component" value="Unassembled WGS sequence"/>
</dbReference>
<dbReference type="GO" id="GO:0050660">
    <property type="term" value="F:flavin adenine dinucleotide binding"/>
    <property type="evidence" value="ECO:0007669"/>
    <property type="project" value="InterPro"/>
</dbReference>
<dbReference type="Gene3D" id="3.50.50.60">
    <property type="entry name" value="FAD/NAD(P)-binding domain"/>
    <property type="match status" value="1"/>
</dbReference>
<dbReference type="GO" id="GO:0004499">
    <property type="term" value="F:N,N-dimethylaniline monooxygenase activity"/>
    <property type="evidence" value="ECO:0007669"/>
    <property type="project" value="InterPro"/>
</dbReference>
<keyword evidence="3 5" id="KW-0274">FAD</keyword>
<dbReference type="InterPro" id="IPR036188">
    <property type="entry name" value="FAD/NAD-bd_sf"/>
</dbReference>
<dbReference type="InterPro" id="IPR020946">
    <property type="entry name" value="Flavin_mOase-like"/>
</dbReference>
<evidence type="ECO:0000256" key="1">
    <source>
        <dbReference type="ARBA" id="ARBA00009183"/>
    </source>
</evidence>
<comment type="similarity">
    <text evidence="1 5">Belongs to the FMO family.</text>
</comment>
<dbReference type="AlphaFoldDB" id="A0AAD5ZZN9"/>
<dbReference type="GO" id="GO:0050661">
    <property type="term" value="F:NADP binding"/>
    <property type="evidence" value="ECO:0007669"/>
    <property type="project" value="InterPro"/>
</dbReference>
<dbReference type="PANTHER" id="PTHR23023">
    <property type="entry name" value="DIMETHYLANILINE MONOOXYGENASE"/>
    <property type="match status" value="1"/>
</dbReference>
<dbReference type="EC" id="1.-.-.-" evidence="5"/>
<dbReference type="Pfam" id="PF00743">
    <property type="entry name" value="FMO-like"/>
    <property type="match status" value="1"/>
</dbReference>
<organism evidence="6 7">
    <name type="scientific">Rhynchospora tenuis</name>
    <dbReference type="NCBI Taxonomy" id="198213"/>
    <lineage>
        <taxon>Eukaryota</taxon>
        <taxon>Viridiplantae</taxon>
        <taxon>Streptophyta</taxon>
        <taxon>Embryophyta</taxon>
        <taxon>Tracheophyta</taxon>
        <taxon>Spermatophyta</taxon>
        <taxon>Magnoliopsida</taxon>
        <taxon>Liliopsida</taxon>
        <taxon>Poales</taxon>
        <taxon>Cyperaceae</taxon>
        <taxon>Cyperoideae</taxon>
        <taxon>Rhynchosporeae</taxon>
        <taxon>Rhynchospora</taxon>
    </lineage>
</organism>
<reference evidence="6 7" key="1">
    <citation type="journal article" date="2022" name="Cell">
        <title>Repeat-based holocentromeres influence genome architecture and karyotype evolution.</title>
        <authorList>
            <person name="Hofstatter P.G."/>
            <person name="Thangavel G."/>
            <person name="Lux T."/>
            <person name="Neumann P."/>
            <person name="Vondrak T."/>
            <person name="Novak P."/>
            <person name="Zhang M."/>
            <person name="Costa L."/>
            <person name="Castellani M."/>
            <person name="Scott A."/>
            <person name="Toegelov H."/>
            <person name="Fuchs J."/>
            <person name="Mata-Sucre Y."/>
            <person name="Dias Y."/>
            <person name="Vanzela A.L.L."/>
            <person name="Huettel B."/>
            <person name="Almeida C.C.S."/>
            <person name="Simkova H."/>
            <person name="Souza G."/>
            <person name="Pedrosa-Harand A."/>
            <person name="Macas J."/>
            <person name="Mayer K.F.X."/>
            <person name="Houben A."/>
            <person name="Marques A."/>
        </authorList>
    </citation>
    <scope>NUCLEOTIDE SEQUENCE [LARGE SCALE GENOMIC DNA]</scope>
    <source>
        <strain evidence="6">RhyTen1mFocal</strain>
    </source>
</reference>
<comment type="cofactor">
    <cofactor evidence="5">
        <name>FAD</name>
        <dbReference type="ChEBI" id="CHEBI:57692"/>
    </cofactor>
</comment>
<accession>A0AAD5ZZN9</accession>
<gene>
    <name evidence="6" type="ORF">LUZ61_010498</name>
</gene>
<evidence type="ECO:0000256" key="2">
    <source>
        <dbReference type="ARBA" id="ARBA00022630"/>
    </source>
</evidence>
<keyword evidence="5" id="KW-0503">Monooxygenase</keyword>
<comment type="caution">
    <text evidence="6">The sequence shown here is derived from an EMBL/GenBank/DDBJ whole genome shotgun (WGS) entry which is preliminary data.</text>
</comment>
<evidence type="ECO:0000313" key="6">
    <source>
        <dbReference type="EMBL" id="KAJ3706793.1"/>
    </source>
</evidence>
<evidence type="ECO:0000256" key="4">
    <source>
        <dbReference type="ARBA" id="ARBA00023002"/>
    </source>
</evidence>
<dbReference type="SUPFAM" id="SSF51905">
    <property type="entry name" value="FAD/NAD(P)-binding domain"/>
    <property type="match status" value="1"/>
</dbReference>
<proteinExistence type="inferred from homology"/>
<keyword evidence="2 5" id="KW-0285">Flavoprotein</keyword>
<keyword evidence="7" id="KW-1185">Reference proteome</keyword>